<keyword evidence="2" id="KW-0488">Methylation</keyword>
<organism evidence="6 7">
    <name type="scientific">Adhaeretor mobilis</name>
    <dbReference type="NCBI Taxonomy" id="1930276"/>
    <lineage>
        <taxon>Bacteria</taxon>
        <taxon>Pseudomonadati</taxon>
        <taxon>Planctomycetota</taxon>
        <taxon>Planctomycetia</taxon>
        <taxon>Pirellulales</taxon>
        <taxon>Lacipirellulaceae</taxon>
        <taxon>Adhaeretor</taxon>
    </lineage>
</organism>
<protein>
    <submittedName>
        <fullName evidence="6">Type II secretion system protein G</fullName>
    </submittedName>
</protein>
<keyword evidence="4" id="KW-1133">Transmembrane helix</keyword>
<dbReference type="NCBIfam" id="TIGR02532">
    <property type="entry name" value="IV_pilin_GFxxxE"/>
    <property type="match status" value="1"/>
</dbReference>
<dbReference type="PROSITE" id="PS00409">
    <property type="entry name" value="PROKAR_NTER_METHYL"/>
    <property type="match status" value="1"/>
</dbReference>
<dbReference type="KEGG" id="amob:HG15A2_22290"/>
<dbReference type="GO" id="GO:0016020">
    <property type="term" value="C:membrane"/>
    <property type="evidence" value="ECO:0007669"/>
    <property type="project" value="UniProtKB-SubCell"/>
</dbReference>
<dbReference type="PRINTS" id="PR00813">
    <property type="entry name" value="BCTERIALGSPG"/>
</dbReference>
<reference evidence="6 7" key="1">
    <citation type="submission" date="2019-02" db="EMBL/GenBank/DDBJ databases">
        <title>Deep-cultivation of Planctomycetes and their phenomic and genomic characterization uncovers novel biology.</title>
        <authorList>
            <person name="Wiegand S."/>
            <person name="Jogler M."/>
            <person name="Boedeker C."/>
            <person name="Pinto D."/>
            <person name="Vollmers J."/>
            <person name="Rivas-Marin E."/>
            <person name="Kohn T."/>
            <person name="Peeters S.H."/>
            <person name="Heuer A."/>
            <person name="Rast P."/>
            <person name="Oberbeckmann S."/>
            <person name="Bunk B."/>
            <person name="Jeske O."/>
            <person name="Meyerdierks A."/>
            <person name="Storesund J.E."/>
            <person name="Kallscheuer N."/>
            <person name="Luecker S."/>
            <person name="Lage O.M."/>
            <person name="Pohl T."/>
            <person name="Merkel B.J."/>
            <person name="Hornburger P."/>
            <person name="Mueller R.-W."/>
            <person name="Bruemmer F."/>
            <person name="Labrenz M."/>
            <person name="Spormann A.M."/>
            <person name="Op den Camp H."/>
            <person name="Overmann J."/>
            <person name="Amann R."/>
            <person name="Jetten M.S.M."/>
            <person name="Mascher T."/>
            <person name="Medema M.H."/>
            <person name="Devos D.P."/>
            <person name="Kaster A.-K."/>
            <person name="Ovreas L."/>
            <person name="Rohde M."/>
            <person name="Galperin M.Y."/>
            <person name="Jogler C."/>
        </authorList>
    </citation>
    <scope>NUCLEOTIDE SEQUENCE [LARGE SCALE GENOMIC DNA]</scope>
    <source>
        <strain evidence="6 7">HG15A2</strain>
    </source>
</reference>
<dbReference type="Pfam" id="PF07963">
    <property type="entry name" value="N_methyl"/>
    <property type="match status" value="1"/>
</dbReference>
<dbReference type="EMBL" id="CP036263">
    <property type="protein sequence ID" value="QDS98941.1"/>
    <property type="molecule type" value="Genomic_DNA"/>
</dbReference>
<dbReference type="PANTHER" id="PTHR30093">
    <property type="entry name" value="GENERAL SECRETION PATHWAY PROTEIN G"/>
    <property type="match status" value="1"/>
</dbReference>
<comment type="subcellular location">
    <subcellularLocation>
        <location evidence="1">Membrane</location>
        <topology evidence="1">Single-pass membrane protein</topology>
    </subcellularLocation>
</comment>
<evidence type="ECO:0000256" key="1">
    <source>
        <dbReference type="ARBA" id="ARBA00004167"/>
    </source>
</evidence>
<dbReference type="Proteomes" id="UP000319852">
    <property type="component" value="Chromosome"/>
</dbReference>
<proteinExistence type="predicted"/>
<sequence length="146" mass="15504">MNNRRGFTLIELVVVILILGILAGVAAPKMFSASAEATDNGLRHTLSVVRDAIELYSAKNGGASPRFDTVPNFKEDLKPYLRGNFPTCPVGPTAAQDADVAFATGTTTTGDAAPTVGWKYNSDTREFICNNSNATASVSTVTYDQL</sequence>
<dbReference type="SUPFAM" id="SSF54523">
    <property type="entry name" value="Pili subunits"/>
    <property type="match status" value="1"/>
</dbReference>
<evidence type="ECO:0000313" key="7">
    <source>
        <dbReference type="Proteomes" id="UP000319852"/>
    </source>
</evidence>
<keyword evidence="5" id="KW-0472">Membrane</keyword>
<dbReference type="InterPro" id="IPR045584">
    <property type="entry name" value="Pilin-like"/>
</dbReference>
<dbReference type="GO" id="GO:0015627">
    <property type="term" value="C:type II protein secretion system complex"/>
    <property type="evidence" value="ECO:0007669"/>
    <property type="project" value="InterPro"/>
</dbReference>
<evidence type="ECO:0000256" key="5">
    <source>
        <dbReference type="ARBA" id="ARBA00023136"/>
    </source>
</evidence>
<dbReference type="InterPro" id="IPR000983">
    <property type="entry name" value="Bac_GSPG_pilin"/>
</dbReference>
<gene>
    <name evidence="6" type="primary">pulG_1</name>
    <name evidence="6" type="ORF">HG15A2_22290</name>
</gene>
<evidence type="ECO:0000313" key="6">
    <source>
        <dbReference type="EMBL" id="QDS98941.1"/>
    </source>
</evidence>
<name>A0A517MVP2_9BACT</name>
<evidence type="ECO:0000256" key="3">
    <source>
        <dbReference type="ARBA" id="ARBA00022692"/>
    </source>
</evidence>
<dbReference type="InterPro" id="IPR012902">
    <property type="entry name" value="N_methyl_site"/>
</dbReference>
<keyword evidence="3" id="KW-0812">Transmembrane</keyword>
<evidence type="ECO:0000256" key="4">
    <source>
        <dbReference type="ARBA" id="ARBA00022989"/>
    </source>
</evidence>
<keyword evidence="7" id="KW-1185">Reference proteome</keyword>
<dbReference type="PANTHER" id="PTHR30093:SF44">
    <property type="entry name" value="TYPE II SECRETION SYSTEM CORE PROTEIN G"/>
    <property type="match status" value="1"/>
</dbReference>
<dbReference type="AlphaFoldDB" id="A0A517MVP2"/>
<dbReference type="RefSeq" id="WP_218932482.1">
    <property type="nucleotide sequence ID" value="NZ_CP036263.1"/>
</dbReference>
<dbReference type="Gene3D" id="3.30.700.10">
    <property type="entry name" value="Glycoprotein, Type 4 Pilin"/>
    <property type="match status" value="1"/>
</dbReference>
<accession>A0A517MVP2</accession>
<dbReference type="GO" id="GO:0015628">
    <property type="term" value="P:protein secretion by the type II secretion system"/>
    <property type="evidence" value="ECO:0007669"/>
    <property type="project" value="InterPro"/>
</dbReference>
<evidence type="ECO:0000256" key="2">
    <source>
        <dbReference type="ARBA" id="ARBA00022481"/>
    </source>
</evidence>